<accession>A0ACB6ZGM9</accession>
<evidence type="ECO:0000313" key="2">
    <source>
        <dbReference type="Proteomes" id="UP000886501"/>
    </source>
</evidence>
<evidence type="ECO:0000313" key="1">
    <source>
        <dbReference type="EMBL" id="KAF9648585.1"/>
    </source>
</evidence>
<protein>
    <submittedName>
        <fullName evidence="1">Uncharacterized protein</fullName>
    </submittedName>
</protein>
<gene>
    <name evidence="1" type="ORF">BDM02DRAFT_3115206</name>
</gene>
<reference evidence="1" key="2">
    <citation type="journal article" date="2020" name="Nat. Commun.">
        <title>Large-scale genome sequencing of mycorrhizal fungi provides insights into the early evolution of symbiotic traits.</title>
        <authorList>
            <person name="Miyauchi S."/>
            <person name="Kiss E."/>
            <person name="Kuo A."/>
            <person name="Drula E."/>
            <person name="Kohler A."/>
            <person name="Sanchez-Garcia M."/>
            <person name="Morin E."/>
            <person name="Andreopoulos B."/>
            <person name="Barry K.W."/>
            <person name="Bonito G."/>
            <person name="Buee M."/>
            <person name="Carver A."/>
            <person name="Chen C."/>
            <person name="Cichocki N."/>
            <person name="Clum A."/>
            <person name="Culley D."/>
            <person name="Crous P.W."/>
            <person name="Fauchery L."/>
            <person name="Girlanda M."/>
            <person name="Hayes R.D."/>
            <person name="Keri Z."/>
            <person name="LaButti K."/>
            <person name="Lipzen A."/>
            <person name="Lombard V."/>
            <person name="Magnuson J."/>
            <person name="Maillard F."/>
            <person name="Murat C."/>
            <person name="Nolan M."/>
            <person name="Ohm R.A."/>
            <person name="Pangilinan J."/>
            <person name="Pereira M.F."/>
            <person name="Perotto S."/>
            <person name="Peter M."/>
            <person name="Pfister S."/>
            <person name="Riley R."/>
            <person name="Sitrit Y."/>
            <person name="Stielow J.B."/>
            <person name="Szollosi G."/>
            <person name="Zifcakova L."/>
            <person name="Stursova M."/>
            <person name="Spatafora J.W."/>
            <person name="Tedersoo L."/>
            <person name="Vaario L.M."/>
            <person name="Yamada A."/>
            <person name="Yan M."/>
            <person name="Wang P."/>
            <person name="Xu J."/>
            <person name="Bruns T."/>
            <person name="Baldrian P."/>
            <person name="Vilgalys R."/>
            <person name="Dunand C."/>
            <person name="Henrissat B."/>
            <person name="Grigoriev I.V."/>
            <person name="Hibbett D."/>
            <person name="Nagy L.G."/>
            <person name="Martin F.M."/>
        </authorList>
    </citation>
    <scope>NUCLEOTIDE SEQUENCE</scope>
    <source>
        <strain evidence="1">P2</strain>
    </source>
</reference>
<sequence length="371" mass="40936">MSDDFFFDDIVLDEEALAVLDAEESKYFGTVANVQSNSRPAPTQPTPPPAKRQRTDGDGGWKHPTIGIGGGSGKAVSQNQKRSDSFYEDLPDISLAGDGVYGVYSQGSQPPQNSNLTSSGAKNVKNSLGQISQTTALHQLAPAPVTVPAPPREQTSKLNQPRPLPRPPQQRTHTPPPNVPRNPSNSNQPQPQQQYRQHQPSHPQQQHSNRTRGPVPRTGSVPPQPNRPQNLGPGRNANVPRQQPQQQQARQSAPIPAQPVQSRSPNSIGSGTTDKGLQDEIAKLRAQLEQMNSQQELMQKAFREEQDARFQNQGEVSILRKKMEKLTEEHNASIKRLKASKEVAEAAQAQIQKDTREEIERIKTQFTFKVC</sequence>
<reference evidence="1" key="1">
    <citation type="submission" date="2019-10" db="EMBL/GenBank/DDBJ databases">
        <authorList>
            <consortium name="DOE Joint Genome Institute"/>
            <person name="Kuo A."/>
            <person name="Miyauchi S."/>
            <person name="Kiss E."/>
            <person name="Drula E."/>
            <person name="Kohler A."/>
            <person name="Sanchez-Garcia M."/>
            <person name="Andreopoulos B."/>
            <person name="Barry K.W."/>
            <person name="Bonito G."/>
            <person name="Buee M."/>
            <person name="Carver A."/>
            <person name="Chen C."/>
            <person name="Cichocki N."/>
            <person name="Clum A."/>
            <person name="Culley D."/>
            <person name="Crous P.W."/>
            <person name="Fauchery L."/>
            <person name="Girlanda M."/>
            <person name="Hayes R."/>
            <person name="Keri Z."/>
            <person name="Labutti K."/>
            <person name="Lipzen A."/>
            <person name="Lombard V."/>
            <person name="Magnuson J."/>
            <person name="Maillard F."/>
            <person name="Morin E."/>
            <person name="Murat C."/>
            <person name="Nolan M."/>
            <person name="Ohm R."/>
            <person name="Pangilinan J."/>
            <person name="Pereira M."/>
            <person name="Perotto S."/>
            <person name="Peter M."/>
            <person name="Riley R."/>
            <person name="Sitrit Y."/>
            <person name="Stielow B."/>
            <person name="Szollosi G."/>
            <person name="Zifcakova L."/>
            <person name="Stursova M."/>
            <person name="Spatafora J.W."/>
            <person name="Tedersoo L."/>
            <person name="Vaario L.-M."/>
            <person name="Yamada A."/>
            <person name="Yan M."/>
            <person name="Wang P."/>
            <person name="Xu J."/>
            <person name="Bruns T."/>
            <person name="Baldrian P."/>
            <person name="Vilgalys R."/>
            <person name="Henrissat B."/>
            <person name="Grigoriev I.V."/>
            <person name="Hibbett D."/>
            <person name="Nagy L.G."/>
            <person name="Martin F.M."/>
        </authorList>
    </citation>
    <scope>NUCLEOTIDE SEQUENCE</scope>
    <source>
        <strain evidence="1">P2</strain>
    </source>
</reference>
<proteinExistence type="predicted"/>
<dbReference type="Proteomes" id="UP000886501">
    <property type="component" value="Unassembled WGS sequence"/>
</dbReference>
<comment type="caution">
    <text evidence="1">The sequence shown here is derived from an EMBL/GenBank/DDBJ whole genome shotgun (WGS) entry which is preliminary data.</text>
</comment>
<dbReference type="EMBL" id="MU118011">
    <property type="protein sequence ID" value="KAF9648585.1"/>
    <property type="molecule type" value="Genomic_DNA"/>
</dbReference>
<keyword evidence="2" id="KW-1185">Reference proteome</keyword>
<organism evidence="1 2">
    <name type="scientific">Thelephora ganbajun</name>
    <name type="common">Ganba fungus</name>
    <dbReference type="NCBI Taxonomy" id="370292"/>
    <lineage>
        <taxon>Eukaryota</taxon>
        <taxon>Fungi</taxon>
        <taxon>Dikarya</taxon>
        <taxon>Basidiomycota</taxon>
        <taxon>Agaricomycotina</taxon>
        <taxon>Agaricomycetes</taxon>
        <taxon>Thelephorales</taxon>
        <taxon>Thelephoraceae</taxon>
        <taxon>Thelephora</taxon>
    </lineage>
</organism>
<name>A0ACB6ZGM9_THEGA</name>